<keyword evidence="2" id="KW-0813">Transport</keyword>
<accession>A0AAP0EKG2</accession>
<sequence>MTDQELELELNEAGRASATPSSVDDLLGILDKTLHLVSNCALNMACEILQLELGNMNLRLFGSPGKFYGQAQAHVVVYEGKIREKPSSKEEARQFIKDFALDTEGIKYSESSSIPKDGFSRLLDLIQVSHNVDENSTYYDHSQLLKRLHVVIFKPDDKYSNSDTVVYVGCGERGNEMAEVLMDFPQLTRTLPDGREESVMKRTTLVANTSNMPVAAREASIYTGTESSSISYEKQLLSSTETPKFYYNIMLRVAPIETNECVIVVGITIAEYFRDMGYNVSMMADSTSRWVKHCVKSRDVRNLARIYRLAILYDFAERKRVKIGCRELASKNPN</sequence>
<dbReference type="GO" id="GO:0000325">
    <property type="term" value="C:plant-type vacuole"/>
    <property type="evidence" value="ECO:0007669"/>
    <property type="project" value="TreeGrafter"/>
</dbReference>
<keyword evidence="9" id="KW-1185">Reference proteome</keyword>
<gene>
    <name evidence="8" type="ORF">Scep_026609</name>
</gene>
<protein>
    <recommendedName>
        <fullName evidence="7">ATPase F1/V1/A1 complex alpha/beta subunit nucleotide-binding domain-containing protein</fullName>
    </recommendedName>
</protein>
<proteinExistence type="inferred from homology"/>
<evidence type="ECO:0000256" key="1">
    <source>
        <dbReference type="ARBA" id="ARBA00008936"/>
    </source>
</evidence>
<dbReference type="InterPro" id="IPR000194">
    <property type="entry name" value="ATPase_F1/V1/A1_a/bsu_nucl-bd"/>
</dbReference>
<dbReference type="EMBL" id="JBBNAG010000011">
    <property type="protein sequence ID" value="KAK9095140.1"/>
    <property type="molecule type" value="Genomic_DNA"/>
</dbReference>
<dbReference type="Gene3D" id="3.40.50.300">
    <property type="entry name" value="P-loop containing nucleotide triphosphate hydrolases"/>
    <property type="match status" value="1"/>
</dbReference>
<keyword evidence="5" id="KW-1278">Translocase</keyword>
<dbReference type="AlphaFoldDB" id="A0AAP0EKG2"/>
<evidence type="ECO:0000256" key="3">
    <source>
        <dbReference type="ARBA" id="ARBA00022741"/>
    </source>
</evidence>
<dbReference type="GO" id="GO:0005524">
    <property type="term" value="F:ATP binding"/>
    <property type="evidence" value="ECO:0007669"/>
    <property type="project" value="UniProtKB-KW"/>
</dbReference>
<evidence type="ECO:0000313" key="9">
    <source>
        <dbReference type="Proteomes" id="UP001419268"/>
    </source>
</evidence>
<dbReference type="PANTHER" id="PTHR43607:SF1">
    <property type="entry name" value="H(+)-TRANSPORTING TWO-SECTOR ATPASE"/>
    <property type="match status" value="1"/>
</dbReference>
<evidence type="ECO:0000313" key="8">
    <source>
        <dbReference type="EMBL" id="KAK9095140.1"/>
    </source>
</evidence>
<organism evidence="8 9">
    <name type="scientific">Stephania cephalantha</name>
    <dbReference type="NCBI Taxonomy" id="152367"/>
    <lineage>
        <taxon>Eukaryota</taxon>
        <taxon>Viridiplantae</taxon>
        <taxon>Streptophyta</taxon>
        <taxon>Embryophyta</taxon>
        <taxon>Tracheophyta</taxon>
        <taxon>Spermatophyta</taxon>
        <taxon>Magnoliopsida</taxon>
        <taxon>Ranunculales</taxon>
        <taxon>Menispermaceae</taxon>
        <taxon>Menispermoideae</taxon>
        <taxon>Cissampelideae</taxon>
        <taxon>Stephania</taxon>
    </lineage>
</organism>
<comment type="caution">
    <text evidence="8">The sequence shown here is derived from an EMBL/GenBank/DDBJ whole genome shotgun (WGS) entry which is preliminary data.</text>
</comment>
<dbReference type="GO" id="GO:0046961">
    <property type="term" value="F:proton-transporting ATPase activity, rotational mechanism"/>
    <property type="evidence" value="ECO:0007669"/>
    <property type="project" value="InterPro"/>
</dbReference>
<reference evidence="8 9" key="1">
    <citation type="submission" date="2024-01" db="EMBL/GenBank/DDBJ databases">
        <title>Genome assemblies of Stephania.</title>
        <authorList>
            <person name="Yang L."/>
        </authorList>
    </citation>
    <scope>NUCLEOTIDE SEQUENCE [LARGE SCALE GENOMIC DNA]</scope>
    <source>
        <strain evidence="8">JXDWG</strain>
        <tissue evidence="8">Leaf</tissue>
    </source>
</reference>
<dbReference type="Proteomes" id="UP001419268">
    <property type="component" value="Unassembled WGS sequence"/>
</dbReference>
<dbReference type="GO" id="GO:0046034">
    <property type="term" value="P:ATP metabolic process"/>
    <property type="evidence" value="ECO:0007669"/>
    <property type="project" value="InterPro"/>
</dbReference>
<evidence type="ECO:0000256" key="5">
    <source>
        <dbReference type="ARBA" id="ARBA00022967"/>
    </source>
</evidence>
<feature type="domain" description="ATPase F1/V1/A1 complex alpha/beta subunit nucleotide-binding" evidence="7">
    <location>
        <begin position="161"/>
        <end position="226"/>
    </location>
</feature>
<comment type="similarity">
    <text evidence="1">Belongs to the ATPase alpha/beta chains family.</text>
</comment>
<dbReference type="SUPFAM" id="SSF52540">
    <property type="entry name" value="P-loop containing nucleoside triphosphate hydrolases"/>
    <property type="match status" value="2"/>
</dbReference>
<evidence type="ECO:0000256" key="6">
    <source>
        <dbReference type="ARBA" id="ARBA00023065"/>
    </source>
</evidence>
<evidence type="ECO:0000259" key="7">
    <source>
        <dbReference type="Pfam" id="PF00006"/>
    </source>
</evidence>
<evidence type="ECO:0000256" key="2">
    <source>
        <dbReference type="ARBA" id="ARBA00022448"/>
    </source>
</evidence>
<dbReference type="Pfam" id="PF00006">
    <property type="entry name" value="ATP-synt_ab"/>
    <property type="match status" value="1"/>
</dbReference>
<keyword evidence="3" id="KW-0547">Nucleotide-binding</keyword>
<name>A0AAP0EKG2_9MAGN</name>
<dbReference type="InterPro" id="IPR027417">
    <property type="entry name" value="P-loop_NTPase"/>
</dbReference>
<dbReference type="InterPro" id="IPR022878">
    <property type="entry name" value="V-ATPase_asu"/>
</dbReference>
<dbReference type="Gene3D" id="3.40.50.12240">
    <property type="match status" value="1"/>
</dbReference>
<dbReference type="PANTHER" id="PTHR43607">
    <property type="entry name" value="V-TYPE PROTON ATPASE CATALYTIC SUBUNIT A"/>
    <property type="match status" value="1"/>
</dbReference>
<keyword evidence="6" id="KW-0406">Ion transport</keyword>
<keyword evidence="4" id="KW-0067">ATP-binding</keyword>
<evidence type="ECO:0000256" key="4">
    <source>
        <dbReference type="ARBA" id="ARBA00022840"/>
    </source>
</evidence>